<dbReference type="RefSeq" id="WP_148072043.1">
    <property type="nucleotide sequence ID" value="NZ_CP042913.1"/>
</dbReference>
<dbReference type="InterPro" id="IPR052044">
    <property type="entry name" value="PKS_Associated_Protein"/>
</dbReference>
<evidence type="ECO:0000313" key="3">
    <source>
        <dbReference type="Proteomes" id="UP000323917"/>
    </source>
</evidence>
<sequence length="124" mass="13790">MDVHNLESVPAFTTKDGSEIRELLAHRNSCITNQSLAEARLPVGERTDPHYHPLCEEIYYLLEGSGRMQIEDDVQDVSPGDAIAIPPGARHQITNTGSETLRFLCCCAPAYEHEDTILVDDWPA</sequence>
<dbReference type="KEGG" id="bgok:Pr1d_05100"/>
<dbReference type="InterPro" id="IPR014710">
    <property type="entry name" value="RmlC-like_jellyroll"/>
</dbReference>
<dbReference type="Proteomes" id="UP000323917">
    <property type="component" value="Chromosome"/>
</dbReference>
<dbReference type="InterPro" id="IPR011051">
    <property type="entry name" value="RmlC_Cupin_sf"/>
</dbReference>
<dbReference type="SUPFAM" id="SSF51182">
    <property type="entry name" value="RmlC-like cupins"/>
    <property type="match status" value="1"/>
</dbReference>
<dbReference type="Pfam" id="PF07883">
    <property type="entry name" value="Cupin_2"/>
    <property type="match status" value="1"/>
</dbReference>
<dbReference type="CDD" id="cd02214">
    <property type="entry name" value="cupin_MJ1618"/>
    <property type="match status" value="1"/>
</dbReference>
<dbReference type="InterPro" id="IPR013096">
    <property type="entry name" value="Cupin_2"/>
</dbReference>
<feature type="domain" description="Cupin type-2" evidence="1">
    <location>
        <begin position="39"/>
        <end position="105"/>
    </location>
</feature>
<dbReference type="Gene3D" id="2.60.120.10">
    <property type="entry name" value="Jelly Rolls"/>
    <property type="match status" value="1"/>
</dbReference>
<organism evidence="2 3">
    <name type="scientific">Bythopirellula goksoeyrii</name>
    <dbReference type="NCBI Taxonomy" id="1400387"/>
    <lineage>
        <taxon>Bacteria</taxon>
        <taxon>Pseudomonadati</taxon>
        <taxon>Planctomycetota</taxon>
        <taxon>Planctomycetia</taxon>
        <taxon>Pirellulales</taxon>
        <taxon>Lacipirellulaceae</taxon>
        <taxon>Bythopirellula</taxon>
    </lineage>
</organism>
<dbReference type="OrthoDB" id="282518at2"/>
<dbReference type="PANTHER" id="PTHR36114">
    <property type="entry name" value="16.7 KDA PROTEIN IN WHIE LOCUS"/>
    <property type="match status" value="1"/>
</dbReference>
<dbReference type="AlphaFoldDB" id="A0A5B9Q6B1"/>
<reference evidence="2 3" key="1">
    <citation type="submission" date="2019-08" db="EMBL/GenBank/DDBJ databases">
        <title>Deep-cultivation of Planctomycetes and their phenomic and genomic characterization uncovers novel biology.</title>
        <authorList>
            <person name="Wiegand S."/>
            <person name="Jogler M."/>
            <person name="Boedeker C."/>
            <person name="Pinto D."/>
            <person name="Vollmers J."/>
            <person name="Rivas-Marin E."/>
            <person name="Kohn T."/>
            <person name="Peeters S.H."/>
            <person name="Heuer A."/>
            <person name="Rast P."/>
            <person name="Oberbeckmann S."/>
            <person name="Bunk B."/>
            <person name="Jeske O."/>
            <person name="Meyerdierks A."/>
            <person name="Storesund J.E."/>
            <person name="Kallscheuer N."/>
            <person name="Luecker S."/>
            <person name="Lage O.M."/>
            <person name="Pohl T."/>
            <person name="Merkel B.J."/>
            <person name="Hornburger P."/>
            <person name="Mueller R.-W."/>
            <person name="Bruemmer F."/>
            <person name="Labrenz M."/>
            <person name="Spormann A.M."/>
            <person name="Op den Camp H."/>
            <person name="Overmann J."/>
            <person name="Amann R."/>
            <person name="Jetten M.S.M."/>
            <person name="Mascher T."/>
            <person name="Medema M.H."/>
            <person name="Devos D.P."/>
            <person name="Kaster A.-K."/>
            <person name="Ovreas L."/>
            <person name="Rohde M."/>
            <person name="Galperin M.Y."/>
            <person name="Jogler C."/>
        </authorList>
    </citation>
    <scope>NUCLEOTIDE SEQUENCE [LARGE SCALE GENOMIC DNA]</scope>
    <source>
        <strain evidence="2 3">Pr1d</strain>
    </source>
</reference>
<evidence type="ECO:0000313" key="2">
    <source>
        <dbReference type="EMBL" id="QEG33249.1"/>
    </source>
</evidence>
<protein>
    <submittedName>
        <fullName evidence="2">Cupin domain protein</fullName>
    </submittedName>
</protein>
<name>A0A5B9Q6B1_9BACT</name>
<accession>A0A5B9Q6B1</accession>
<dbReference type="PANTHER" id="PTHR36114:SF4">
    <property type="entry name" value="CUPIN 2 CONSERVED BARREL DOMAIN-CONTAINING PROTEIN"/>
    <property type="match status" value="1"/>
</dbReference>
<dbReference type="EMBL" id="CP042913">
    <property type="protein sequence ID" value="QEG33249.1"/>
    <property type="molecule type" value="Genomic_DNA"/>
</dbReference>
<gene>
    <name evidence="2" type="ORF">Pr1d_05100</name>
</gene>
<proteinExistence type="predicted"/>
<keyword evidence="3" id="KW-1185">Reference proteome</keyword>
<evidence type="ECO:0000259" key="1">
    <source>
        <dbReference type="Pfam" id="PF07883"/>
    </source>
</evidence>